<dbReference type="InterPro" id="IPR031866">
    <property type="entry name" value="DUF4758"/>
</dbReference>
<proteinExistence type="predicted"/>
<feature type="compositionally biased region" description="Low complexity" evidence="1">
    <location>
        <begin position="700"/>
        <end position="712"/>
    </location>
</feature>
<feature type="region of interest" description="Disordered" evidence="1">
    <location>
        <begin position="934"/>
        <end position="1009"/>
    </location>
</feature>
<dbReference type="Proteomes" id="UP000079169">
    <property type="component" value="Unplaced"/>
</dbReference>
<feature type="compositionally biased region" description="Basic and acidic residues" evidence="1">
    <location>
        <begin position="1502"/>
        <end position="1515"/>
    </location>
</feature>
<feature type="compositionally biased region" description="Polar residues" evidence="1">
    <location>
        <begin position="3289"/>
        <end position="3313"/>
    </location>
</feature>
<feature type="compositionally biased region" description="Basic residues" evidence="1">
    <location>
        <begin position="3391"/>
        <end position="3401"/>
    </location>
</feature>
<dbReference type="KEGG" id="dci:103510803"/>
<feature type="domain" description="DUF4758" evidence="2">
    <location>
        <begin position="591"/>
        <end position="649"/>
    </location>
</feature>
<feature type="compositionally biased region" description="Basic and acidic residues" evidence="1">
    <location>
        <begin position="1341"/>
        <end position="1354"/>
    </location>
</feature>
<evidence type="ECO:0000256" key="1">
    <source>
        <dbReference type="SAM" id="MobiDB-lite"/>
    </source>
</evidence>
<feature type="region of interest" description="Disordered" evidence="1">
    <location>
        <begin position="3287"/>
        <end position="3328"/>
    </location>
</feature>
<dbReference type="PANTHER" id="PTHR39072">
    <property type="entry name" value="RE48511P"/>
    <property type="match status" value="1"/>
</dbReference>
<feature type="compositionally biased region" description="Acidic residues" evidence="1">
    <location>
        <begin position="1161"/>
        <end position="1180"/>
    </location>
</feature>
<feature type="compositionally biased region" description="Acidic residues" evidence="1">
    <location>
        <begin position="1305"/>
        <end position="1317"/>
    </location>
</feature>
<feature type="compositionally biased region" description="Low complexity" evidence="1">
    <location>
        <begin position="1182"/>
        <end position="1198"/>
    </location>
</feature>
<feature type="compositionally biased region" description="Basic and acidic residues" evidence="1">
    <location>
        <begin position="1374"/>
        <end position="1386"/>
    </location>
</feature>
<protein>
    <submittedName>
        <fullName evidence="4">Mucin-17</fullName>
    </submittedName>
</protein>
<feature type="domain" description="DUF4758" evidence="2">
    <location>
        <begin position="788"/>
        <end position="847"/>
    </location>
</feature>
<feature type="region of interest" description="Disordered" evidence="1">
    <location>
        <begin position="3251"/>
        <end position="3270"/>
    </location>
</feature>
<feature type="compositionally biased region" description="Polar residues" evidence="1">
    <location>
        <begin position="2651"/>
        <end position="2670"/>
    </location>
</feature>
<feature type="region of interest" description="Disordered" evidence="1">
    <location>
        <begin position="774"/>
        <end position="800"/>
    </location>
</feature>
<feature type="compositionally biased region" description="Polar residues" evidence="1">
    <location>
        <begin position="1221"/>
        <end position="1251"/>
    </location>
</feature>
<gene>
    <name evidence="4" type="primary">LOC103510803</name>
</gene>
<accession>A0A3Q0IWB8</accession>
<feature type="region of interest" description="Disordered" evidence="1">
    <location>
        <begin position="3210"/>
        <end position="3240"/>
    </location>
</feature>
<feature type="compositionally biased region" description="Pro residues" evidence="1">
    <location>
        <begin position="3252"/>
        <end position="3263"/>
    </location>
</feature>
<feature type="region of interest" description="Disordered" evidence="1">
    <location>
        <begin position="1421"/>
        <end position="1546"/>
    </location>
</feature>
<organism evidence="3 4">
    <name type="scientific">Diaphorina citri</name>
    <name type="common">Asian citrus psyllid</name>
    <dbReference type="NCBI Taxonomy" id="121845"/>
    <lineage>
        <taxon>Eukaryota</taxon>
        <taxon>Metazoa</taxon>
        <taxon>Ecdysozoa</taxon>
        <taxon>Arthropoda</taxon>
        <taxon>Hexapoda</taxon>
        <taxon>Insecta</taxon>
        <taxon>Pterygota</taxon>
        <taxon>Neoptera</taxon>
        <taxon>Paraneoptera</taxon>
        <taxon>Hemiptera</taxon>
        <taxon>Sternorrhyncha</taxon>
        <taxon>Psylloidea</taxon>
        <taxon>Psyllidae</taxon>
        <taxon>Diaphorininae</taxon>
        <taxon>Diaphorina</taxon>
    </lineage>
</organism>
<feature type="region of interest" description="Disordered" evidence="1">
    <location>
        <begin position="2790"/>
        <end position="2880"/>
    </location>
</feature>
<feature type="region of interest" description="Disordered" evidence="1">
    <location>
        <begin position="421"/>
        <end position="452"/>
    </location>
</feature>
<feature type="region of interest" description="Disordered" evidence="1">
    <location>
        <begin position="1042"/>
        <end position="1404"/>
    </location>
</feature>
<feature type="compositionally biased region" description="Low complexity" evidence="1">
    <location>
        <begin position="1064"/>
        <end position="1098"/>
    </location>
</feature>
<feature type="compositionally biased region" description="Polar residues" evidence="1">
    <location>
        <begin position="1107"/>
        <end position="1120"/>
    </location>
</feature>
<sequence>MKNKTSWKTKTSNTPVESTKKGTPKVPTTTPKAEEENITTESLPESDVKSNKVSTNEQLEGSESAELVAKTSYKTYTYLTTFFIPVNDDFTTTSVKSRDVVSSIVTYVPSTIKPSKAAETIKPSEEVTTPPPPPTTTTPGTTTTTEESREVTSPLPEDSSNAITTESSSESDDQVTTTATVDKISSTTPKNKVETEESKEEEKYTTLDSYETTESVIISTTEKKSSDSVTLPTPTPTVKTEKNEEPEEENEEVELIFKTLYTTYTYLTTYFEESTSTISSREEIVTNVVTSTIDKSFFSDDAVEGLFERNENSLISSDAEKVRGTNLVTSENNTEVVDDKTIYTTFTYFTTLFDDEEPSVTKVVDDKTVYTTFTYFTTLFDDEEPSVTSRTEVVTNIIKPTSIVPENIENTNTLEPVALNQESRETSENTTPVLTSSYSEENVTSSTTEKLDELSNETIYEDSNEDVKNIKPGRPQERKFTYDTTMSRNHNKVNSNAPSCPRRKLLPVETDLLQVDDQVFLQMLQFLRILITFVLQALVESSLDQYSIHYKGSSSDIISRLETVTNVVTETVQPTVVTENILDLENEDVPITYYTTFTYWTTLYKEGSTMITSREETQSNIITPSVNKITDLNTMEITPTPTMSIDSTSTPTPNLAGDLPEPTTYFTTYTYFTTSYLGNSTIVNSRLETETNVVTPSETIVEPPSVVEPTPELSLPVEKTESTQKLEPTGLISTIAITDVLEGITTILSTDVFGTYIDGLYAQVLESTTKILSSETPSVATEATPASSESSSATPQEGVEVKPTGVVSLNEGSIIDAEGITTTFYTTKAIGTYIDGLYAQVIESTSSIKIDEERKTTLPESDPATTIIGDKSYKTGLVKIIEGQMVKDKTTTFYESKVIGTIIDDRYAQVIESTSSISIEPTVNPDEVIKPTSTQIPELNITPTEQPTTPASTPAVESSQGENKGEDEDDEENKIGSKKKFAPVIRPFASRPRPTFLPKKKTGEPAIAQTITRGITPTIVATPALKATSINNVFGASSRNRFAASRRPSIPSNAPVSENPDNIRPSSSSRKFSRPSKSSGTPVSSFLPSSRRGSGPSSVKVIPTPTPIVSSSRRSPNYRTSAPIRPSPELRSTGPNTRFRVRPTPTSSFTRASTVSTTPEPVEEDEEITNTDEEQDELEEPVVTTTTTESPRRQNPLLRLRRPPLGRTAASPTPPPPPSQNIPTTRATLKPSNARVTTGKPATTTKRAQASNNRATGNRGATTTTSKPTTTRPRPVYNNNNRPRPRPASSLLPGRLPGRKPVEEPKEEEPIEQELDEEKNQALGQIEDEESDNFFDGSETEESKPVKNEVDNKILRKPTSPVSIRPFTRRRNKRQADYGYRYDSRQSRQSNSNKRPAPRIQSSDYYYYDDDVVLTEAPKVRSRFSSRNQQQPVQNQQKQGVQQKITPATTSNFNARQQFTLRESKPAATTPRANYRRPPQSRRQETTTPAAKRPSAPRLKNNYRESPRKSAETRRFNSNQNTRRPPSQRQRFTTENFNNAYVPPIDDGSITVTLKTPTEVTIPVFNGKFTEYKNVLTAKPSFETLGPHQYTSVIGKNGLGTLQYVSDVTETLPNGNTEITKFVILETPTTTVVFTPTTIRGRKTSFSHIVPSTVYDVRPEVSTITPNLGNAPLANLLLSQLLLGNLNLQPTGNPLGVINQAPMTPITEYKTKSTTYVTTVTSISSAVLPLTFSGKEITTTIVESSTQVITATEFMTETVVITPTPVANQGIPAANQLNTLLLPALLQAQLLQQATPTPVTNLLADIPLIDDESQNVNSRLQELQVEEEIQQNDSNNNNNEQENNYSKQKVSKKKPSKYEKKQEHLNNQFITKTYLTTYTYLTTFLQNNVTKTTSSEEVISNVVTEDVKNPHSTAPVNSANQITLTSPVDLITQVYHTTYTYLNTLLDEEQPIVLTTKKTILNTVTSLSGEIDNAIETSYDVIQDTNTYINTGEISSNYDFDDMVMSALNDISVESSETETQPLETKYLIEKFKTYSSAPNLKSMTVDPHLDPNIDPGEALFDIITFGPSDSQNKNVTGYFLADSPADITPYQQGRAYPRSTKRIVKRDLSDSVHTKDYTIDTDINAERPTRKLVLKKKHHVTKGNSDDVTTWKPTVKKTNRNAYGKSLFNLNLVAEKKQINPDTSNSDDVTTWKPTVKKTNRNAYGKSLFNLNLVAEKKQINPDTSKINDTHGQTGNEDTNKNNYEHIAIIEPNERQGKERPSGKRFRVVKRLKTIPDSPNEDLVREETNDATNGKVVKKQLNVQELFKNDASDLNKNIDKTKLTNYDTVDGVLVDGVLGNQDINLARGSLLEVVLRAAHLSFSSTYTYFTTLLSNEQTVVNSRTKIIENLVTETLASSLLDEGQISLLKSSLKTEDKIVSTATLKSGEKVEITAMNHLPQDYTRPYQPYNNEIVSSYETDVKQTASANLEYENKKKTPVLQTKLTLNKKPVEKTQYQKEKIGATNVNVKEKTAGQTSYLTSSTVIKNGATLLPGTPVIKVTNGDGNETVIPVSDPITKHPDSKPPSGVGMNDLLSLGSLSINSLTALKPVLSAMAGYLKNNLKTTEKYKNESLKVPPAHQTYKFPTFSKNDKVPLRVGSSISFESKPHSVGSTITFESKPQSVGSSISFESKPHSVGSSITFDSKPHSVGSSISFEPRPSEDNSIASSDVRQKVKGTVQPVKEAKPIETNEIKQFTSNEDNSIASSDVRQKIKATVQPVKEVKPIETNEIKQFTSNEVRPILPSDPTVATMNMDEKIPPPPPSRPKKPELSPSGSKAQDSEVLGMSPPPVQRYKEDIRPTTRRPPFRLRPSKIPRPGSPYKFELPSTSPNTTIKLEKPTPGKIEPVAKWQTSTTKKPINLLRPNENAFPVGLVQSVKPHDNANSPSISLPGIGSSVSVDGNHLRPEVIVAPSKVAMNDIKLPKPSKPVNPPAMQTVVVGQPIAQDVIATDNPTTEWNNGVIIGSESEEPIAQTEHKIKTLLSKTGQTTVFTNLYTKPTIKIKPTRTTVAHHSVISMVIDKELPAETHEPVESSPDIVGVEVNEQDQYQIGNMQGSMTELPTRFVTHTQTLSVTITETTIVQSSGQKPSTHTICSSSHGASRFDHCTAHGGTGGFRRYIAPSAPVAGDKRAIVINSSSSSSEASVEVTPPPYVKQQISSATHQRQVKMMGRKGHRAPPAPSTVAPGSRTSTFRSEQRDRSLTVMIPRAKYRAPPPQQMAPPTPSSLMTMSTFGPEQKLLNYLTVERANTPDNKQASRASSRKPSNSTNHSTQIVHRKSTPPRKPSTGALVSAGFEVTATVGRTKELEEAYMGQPHPHDTNPTFSTIRTVDRTVSEARSYDETTIQPPTRSYLHHPHAHPHTHYPGGGESKHSSSGKTNNDEGHTMVERDLGSTYLMPQRHLYKLDHSRVRLSVL</sequence>
<name>A0A3Q0IWB8_DIACI</name>
<feature type="compositionally biased region" description="Polar residues" evidence="1">
    <location>
        <begin position="1144"/>
        <end position="1159"/>
    </location>
</feature>
<feature type="compositionally biased region" description="Polar residues" evidence="1">
    <location>
        <begin position="158"/>
        <end position="189"/>
    </location>
</feature>
<feature type="compositionally biased region" description="Polar residues" evidence="1">
    <location>
        <begin position="428"/>
        <end position="448"/>
    </location>
</feature>
<feature type="compositionally biased region" description="Low complexity" evidence="1">
    <location>
        <begin position="775"/>
        <end position="795"/>
    </location>
</feature>
<feature type="region of interest" description="Disordered" evidence="1">
    <location>
        <begin position="2651"/>
        <end position="2720"/>
    </location>
</feature>
<feature type="compositionally biased region" description="Polar residues" evidence="1">
    <location>
        <begin position="934"/>
        <end position="960"/>
    </location>
</feature>
<dbReference type="Pfam" id="PF15950">
    <property type="entry name" value="DUF4758"/>
    <property type="match status" value="5"/>
</dbReference>
<feature type="compositionally biased region" description="Polar residues" evidence="1">
    <location>
        <begin position="1050"/>
        <end position="1060"/>
    </location>
</feature>
<feature type="compositionally biased region" description="Low complexity" evidence="1">
    <location>
        <begin position="1428"/>
        <end position="1444"/>
    </location>
</feature>
<reference evidence="4" key="1">
    <citation type="submission" date="2025-08" db="UniProtKB">
        <authorList>
            <consortium name="RefSeq"/>
        </authorList>
    </citation>
    <scope>IDENTIFICATION</scope>
</reference>
<feature type="domain" description="DUF4758" evidence="2">
    <location>
        <begin position="868"/>
        <end position="916"/>
    </location>
</feature>
<feature type="region of interest" description="Disordered" evidence="1">
    <location>
        <begin position="700"/>
        <end position="722"/>
    </location>
</feature>
<feature type="region of interest" description="Disordered" evidence="1">
    <location>
        <begin position="3378"/>
        <end position="3424"/>
    </location>
</feature>
<keyword evidence="3" id="KW-1185">Reference proteome</keyword>
<feature type="compositionally biased region" description="Low complexity" evidence="1">
    <location>
        <begin position="1831"/>
        <end position="1848"/>
    </location>
</feature>
<feature type="domain" description="DUF4758" evidence="2">
    <location>
        <begin position="368"/>
        <end position="449"/>
    </location>
</feature>
<evidence type="ECO:0000313" key="4">
    <source>
        <dbReference type="RefSeq" id="XP_026680566.1"/>
    </source>
</evidence>
<dbReference type="RefSeq" id="XP_026680566.1">
    <property type="nucleotide sequence ID" value="XM_026824765.1"/>
</dbReference>
<dbReference type="PANTHER" id="PTHR39072:SF2">
    <property type="match status" value="1"/>
</dbReference>
<dbReference type="GeneID" id="103510803"/>
<feature type="compositionally biased region" description="Polar residues" evidence="1">
    <location>
        <begin position="1445"/>
        <end position="1461"/>
    </location>
</feature>
<feature type="compositionally biased region" description="Polar residues" evidence="1">
    <location>
        <begin position="1516"/>
        <end position="1539"/>
    </location>
</feature>
<evidence type="ECO:0000259" key="2">
    <source>
        <dbReference type="Pfam" id="PF15950"/>
    </source>
</evidence>
<feature type="compositionally biased region" description="Low complexity" evidence="1">
    <location>
        <begin position="1252"/>
        <end position="1282"/>
    </location>
</feature>
<feature type="region of interest" description="Disordered" evidence="1">
    <location>
        <begin position="106"/>
        <end position="249"/>
    </location>
</feature>
<feature type="compositionally biased region" description="Basic residues" evidence="1">
    <location>
        <begin position="2841"/>
        <end position="2853"/>
    </location>
</feature>
<evidence type="ECO:0000313" key="3">
    <source>
        <dbReference type="Proteomes" id="UP000079169"/>
    </source>
</evidence>
<feature type="domain" description="DUF4758" evidence="2">
    <location>
        <begin position="662"/>
        <end position="770"/>
    </location>
</feature>
<feature type="region of interest" description="Disordered" evidence="1">
    <location>
        <begin position="1828"/>
        <end position="1861"/>
    </location>
</feature>
<dbReference type="PaxDb" id="121845-A0A3Q0IWB8"/>
<feature type="compositionally biased region" description="Basic and acidic residues" evidence="1">
    <location>
        <begin position="191"/>
        <end position="205"/>
    </location>
</feature>
<feature type="compositionally biased region" description="Polar residues" evidence="1">
    <location>
        <begin position="51"/>
        <end position="61"/>
    </location>
</feature>
<dbReference type="STRING" id="121845.A0A3Q0IWB8"/>
<feature type="region of interest" description="Disordered" evidence="1">
    <location>
        <begin position="1"/>
        <end position="63"/>
    </location>
</feature>